<dbReference type="HOGENOM" id="CLU_010194_1_1_7"/>
<dbReference type="STRING" id="502025.Hoch_0344"/>
<evidence type="ECO:0000313" key="4">
    <source>
        <dbReference type="Proteomes" id="UP000001880"/>
    </source>
</evidence>
<dbReference type="Pfam" id="PF13561">
    <property type="entry name" value="adh_short_C2"/>
    <property type="match status" value="1"/>
</dbReference>
<gene>
    <name evidence="3" type="ordered locus">Hoch_0344</name>
</gene>
<name>D0LIV6_HALO1</name>
<proteinExistence type="inferred from homology"/>
<dbReference type="AlphaFoldDB" id="D0LIV6"/>
<dbReference type="Proteomes" id="UP000001880">
    <property type="component" value="Chromosome"/>
</dbReference>
<accession>D0LIV6</accession>
<keyword evidence="4" id="KW-1185">Reference proteome</keyword>
<comment type="similarity">
    <text evidence="1">Belongs to the short-chain dehydrogenases/reductases (SDR) family.</text>
</comment>
<dbReference type="KEGG" id="hoh:Hoch_0344"/>
<evidence type="ECO:0000313" key="3">
    <source>
        <dbReference type="EMBL" id="ACY12985.1"/>
    </source>
</evidence>
<dbReference type="PRINTS" id="PR00081">
    <property type="entry name" value="GDHRDH"/>
</dbReference>
<organism evidence="3 4">
    <name type="scientific">Haliangium ochraceum (strain DSM 14365 / JCM 11303 / SMP-2)</name>
    <dbReference type="NCBI Taxonomy" id="502025"/>
    <lineage>
        <taxon>Bacteria</taxon>
        <taxon>Pseudomonadati</taxon>
        <taxon>Myxococcota</taxon>
        <taxon>Polyangia</taxon>
        <taxon>Haliangiales</taxon>
        <taxon>Kofleriaceae</taxon>
        <taxon>Haliangium</taxon>
    </lineage>
</organism>
<dbReference type="RefSeq" id="WP_012825612.1">
    <property type="nucleotide sequence ID" value="NC_013440.1"/>
</dbReference>
<dbReference type="InterPro" id="IPR036291">
    <property type="entry name" value="NAD(P)-bd_dom_sf"/>
</dbReference>
<dbReference type="Gene3D" id="3.40.50.720">
    <property type="entry name" value="NAD(P)-binding Rossmann-like Domain"/>
    <property type="match status" value="1"/>
</dbReference>
<keyword evidence="2" id="KW-0560">Oxidoreductase</keyword>
<sequence>MSSTMFRLADKVAIVTGATGLLGREHCHALASAGARVVVADLDQAACASFAGELQAAHGTESIGQSVDITDPDSVAALLKATLGAFDRVDVLVNNAAIDDKAAAERTDAEATAFENYPLSAWKRMIDVNVTGTFLCCQVIGAHMAERGTGSIINVASTYGLVAPDQSMYRRPDGSQAFFKSAAYPTSKGAVLQLTRFLGAYWGGKVRVNALCPGGVMTENTDPAFAERYAARTPAGRMADRGDYRGAVVFLASDDAAYMTGNQLVVDGGWTCL</sequence>
<dbReference type="eggNOG" id="COG1028">
    <property type="taxonomic scope" value="Bacteria"/>
</dbReference>
<evidence type="ECO:0000256" key="1">
    <source>
        <dbReference type="ARBA" id="ARBA00006484"/>
    </source>
</evidence>
<dbReference type="FunFam" id="3.40.50.720:FF:000084">
    <property type="entry name" value="Short-chain dehydrogenase reductase"/>
    <property type="match status" value="1"/>
</dbReference>
<dbReference type="GO" id="GO:0016616">
    <property type="term" value="F:oxidoreductase activity, acting on the CH-OH group of donors, NAD or NADP as acceptor"/>
    <property type="evidence" value="ECO:0007669"/>
    <property type="project" value="TreeGrafter"/>
</dbReference>
<dbReference type="OrthoDB" id="5290448at2"/>
<dbReference type="InterPro" id="IPR002347">
    <property type="entry name" value="SDR_fam"/>
</dbReference>
<dbReference type="SUPFAM" id="SSF51735">
    <property type="entry name" value="NAD(P)-binding Rossmann-fold domains"/>
    <property type="match status" value="1"/>
</dbReference>
<dbReference type="PANTHER" id="PTHR42760">
    <property type="entry name" value="SHORT-CHAIN DEHYDROGENASES/REDUCTASES FAMILY MEMBER"/>
    <property type="match status" value="1"/>
</dbReference>
<dbReference type="PRINTS" id="PR00080">
    <property type="entry name" value="SDRFAMILY"/>
</dbReference>
<dbReference type="PANTHER" id="PTHR42760:SF133">
    <property type="entry name" value="3-OXOACYL-[ACYL-CARRIER-PROTEIN] REDUCTASE"/>
    <property type="match status" value="1"/>
</dbReference>
<protein>
    <submittedName>
        <fullName evidence="3">Short-chain dehydrogenase/reductase SDR</fullName>
    </submittedName>
</protein>
<reference evidence="3 4" key="1">
    <citation type="journal article" date="2010" name="Stand. Genomic Sci.">
        <title>Complete genome sequence of Haliangium ochraceum type strain (SMP-2).</title>
        <authorList>
            <consortium name="US DOE Joint Genome Institute (JGI-PGF)"/>
            <person name="Ivanova N."/>
            <person name="Daum C."/>
            <person name="Lang E."/>
            <person name="Abt B."/>
            <person name="Kopitz M."/>
            <person name="Saunders E."/>
            <person name="Lapidus A."/>
            <person name="Lucas S."/>
            <person name="Glavina Del Rio T."/>
            <person name="Nolan M."/>
            <person name="Tice H."/>
            <person name="Copeland A."/>
            <person name="Cheng J.F."/>
            <person name="Chen F."/>
            <person name="Bruce D."/>
            <person name="Goodwin L."/>
            <person name="Pitluck S."/>
            <person name="Mavromatis K."/>
            <person name="Pati A."/>
            <person name="Mikhailova N."/>
            <person name="Chen A."/>
            <person name="Palaniappan K."/>
            <person name="Land M."/>
            <person name="Hauser L."/>
            <person name="Chang Y.J."/>
            <person name="Jeffries C.D."/>
            <person name="Detter J.C."/>
            <person name="Brettin T."/>
            <person name="Rohde M."/>
            <person name="Goker M."/>
            <person name="Bristow J."/>
            <person name="Markowitz V."/>
            <person name="Eisen J.A."/>
            <person name="Hugenholtz P."/>
            <person name="Kyrpides N.C."/>
            <person name="Klenk H.P."/>
        </authorList>
    </citation>
    <scope>NUCLEOTIDE SEQUENCE [LARGE SCALE GENOMIC DNA]</scope>
    <source>
        <strain evidence="4">DSM 14365 / CIP 107738 / JCM 11303 / AJ 13395 / SMP-2</strain>
    </source>
</reference>
<evidence type="ECO:0000256" key="2">
    <source>
        <dbReference type="ARBA" id="ARBA00023002"/>
    </source>
</evidence>
<dbReference type="EMBL" id="CP001804">
    <property type="protein sequence ID" value="ACY12985.1"/>
    <property type="molecule type" value="Genomic_DNA"/>
</dbReference>